<sequence length="67" mass="8070">MKPAIYLHIVSFIWMLLIIWYIPNTIVYSKFRHTPWRFLIVDGVVLIPIFILIFIASLFSTFSLRRK</sequence>
<keyword evidence="1" id="KW-1133">Transmembrane helix</keyword>
<accession>A0A9W5PJI1</accession>
<organism evidence="2 3">
    <name type="scientific">Bacillus cereus VD133</name>
    <dbReference type="NCBI Taxonomy" id="1053233"/>
    <lineage>
        <taxon>Bacteria</taxon>
        <taxon>Bacillati</taxon>
        <taxon>Bacillota</taxon>
        <taxon>Bacilli</taxon>
        <taxon>Bacillales</taxon>
        <taxon>Bacillaceae</taxon>
        <taxon>Bacillus</taxon>
        <taxon>Bacillus cereus group</taxon>
    </lineage>
</organism>
<proteinExistence type="predicted"/>
<evidence type="ECO:0000313" key="2">
    <source>
        <dbReference type="EMBL" id="EOO24101.1"/>
    </source>
</evidence>
<comment type="caution">
    <text evidence="2">The sequence shown here is derived from an EMBL/GenBank/DDBJ whole genome shotgun (WGS) entry which is preliminary data.</text>
</comment>
<gene>
    <name evidence="2" type="ORF">IIU_06852</name>
</gene>
<feature type="transmembrane region" description="Helical" evidence="1">
    <location>
        <begin position="5"/>
        <end position="23"/>
    </location>
</feature>
<dbReference type="AlphaFoldDB" id="A0A9W5PJI1"/>
<reference evidence="2 3" key="1">
    <citation type="submission" date="2012-12" db="EMBL/GenBank/DDBJ databases">
        <title>The Genome Sequence of Bacillus cereus VD133.</title>
        <authorList>
            <consortium name="The Broad Institute Genome Sequencing Platform"/>
            <consortium name="The Broad Institute Genome Sequencing Center for Infectious Disease"/>
            <person name="Feldgarden M."/>
            <person name="Van der Auwera G.A."/>
            <person name="Mahillon J."/>
            <person name="Duprez V."/>
            <person name="Timmery S."/>
            <person name="Mattelet C."/>
            <person name="Dierick K."/>
            <person name="Sun M."/>
            <person name="Yu Z."/>
            <person name="Zhu L."/>
            <person name="Hu X."/>
            <person name="Shank E.B."/>
            <person name="Swiecicka I."/>
            <person name="Hansen B.M."/>
            <person name="Andrup L."/>
            <person name="Walker B."/>
            <person name="Young S.K."/>
            <person name="Zeng Q."/>
            <person name="Gargeya S."/>
            <person name="Fitzgerald M."/>
            <person name="Haas B."/>
            <person name="Abouelleil A."/>
            <person name="Alvarado L."/>
            <person name="Arachchi H.M."/>
            <person name="Berlin A.M."/>
            <person name="Chapman S.B."/>
            <person name="Dewar J."/>
            <person name="Goldberg J."/>
            <person name="Griggs A."/>
            <person name="Gujja S."/>
            <person name="Hansen M."/>
            <person name="Howarth C."/>
            <person name="Imamovic A."/>
            <person name="Larimer J."/>
            <person name="McCowan C."/>
            <person name="Murphy C."/>
            <person name="Neiman D."/>
            <person name="Pearson M."/>
            <person name="Priest M."/>
            <person name="Roberts A."/>
            <person name="Saif S."/>
            <person name="Shea T."/>
            <person name="Sisk P."/>
            <person name="Sykes S."/>
            <person name="Wortman J."/>
            <person name="Nusbaum C."/>
            <person name="Birren B."/>
        </authorList>
    </citation>
    <scope>NUCLEOTIDE SEQUENCE [LARGE SCALE GENOMIC DNA]</scope>
    <source>
        <strain evidence="2 3">VD133</strain>
    </source>
</reference>
<evidence type="ECO:0000313" key="3">
    <source>
        <dbReference type="Proteomes" id="UP000014018"/>
    </source>
</evidence>
<dbReference type="EMBL" id="AHFB01000180">
    <property type="protein sequence ID" value="EOO24101.1"/>
    <property type="molecule type" value="Genomic_DNA"/>
</dbReference>
<keyword evidence="1" id="KW-0812">Transmembrane</keyword>
<dbReference type="Proteomes" id="UP000014018">
    <property type="component" value="Unassembled WGS sequence"/>
</dbReference>
<keyword evidence="1" id="KW-0472">Membrane</keyword>
<name>A0A9W5PJI1_BACCE</name>
<feature type="transmembrane region" description="Helical" evidence="1">
    <location>
        <begin position="43"/>
        <end position="64"/>
    </location>
</feature>
<protein>
    <submittedName>
        <fullName evidence="2">Uncharacterized protein</fullName>
    </submittedName>
</protein>
<evidence type="ECO:0000256" key="1">
    <source>
        <dbReference type="SAM" id="Phobius"/>
    </source>
</evidence>